<feature type="transmembrane region" description="Helical" evidence="8">
    <location>
        <begin position="459"/>
        <end position="483"/>
    </location>
</feature>
<evidence type="ECO:0000256" key="5">
    <source>
        <dbReference type="ARBA" id="ARBA00023136"/>
    </source>
</evidence>
<keyword evidence="6" id="KW-0175">Coiled coil</keyword>
<keyword evidence="4 8" id="KW-1133">Transmembrane helix</keyword>
<evidence type="ECO:0000256" key="3">
    <source>
        <dbReference type="ARBA" id="ARBA00022692"/>
    </source>
</evidence>
<feature type="transmembrane region" description="Helical" evidence="8">
    <location>
        <begin position="178"/>
        <end position="201"/>
    </location>
</feature>
<dbReference type="InterPro" id="IPR006876">
    <property type="entry name" value="LMBR1-like_membr_prot"/>
</dbReference>
<sequence length="661" mass="75343">MSFERKNALKRKSAPQESSCWFFSLTLFLINKYSNPKKQNFIVTISTFLGWFFSFIIIFVLPRDVSITFYEKCEIERERTFNASGTVLVCELPGGYVKDNVLLNLWRVVYWTAQLLTWIVLPLLQSYATAGDFTKIGKIKAAVYNNALYYGVYAVFFVSLVIYALLKGVAINAEHMKVILVSASNTWGLFLLVVLLGYGLVELPRSLWYTGRRTFRLNKVYFDIEKLSSDKSEAEENFKDVYRKARAVLNSLKSEHEHLEKAQKILSTFPDNVVFELFPARNATEFISSNVEVKVVGSESYLIRLHKKAIQATQAHQRTIAQWRNLIDHALFLENVLKAETTGTSLHLNSNCLIPTSLRRLWFVVLQRPVSKVCGVLLAGMTFFILLSECTFFLVSPTLSPAALLTDYAAQRFHYKYTQIVAMAIIFYLCACAYFTIFRLKIYRYYHLDPHRNTDANSLLFSAILLCRLTPPICLNFLGMIHLDSHISLAKDFGVETQFTKLMGHLDVLPILAKGINIYLPICILFFCAINYYRLSTYVLHSLGFDQFVEEDDLTKDMINAGRSLVQIERNALQRKTERSLRNESWAKNSTGKKGGSRNKNLAEDERPMINGGDEGDDEWSGEWTTSSLQPGIASSEASHPVGPTQKSQEHPSSVNFFDDM</sequence>
<dbReference type="PANTHER" id="PTHR21355">
    <property type="entry name" value="G-PROTEIN COUPLED RECEPTOR-ASSOCIATED PROTEIN LMBRD2"/>
    <property type="match status" value="1"/>
</dbReference>
<comment type="similarity">
    <text evidence="2">Belongs to the LIMR family.</text>
</comment>
<dbReference type="PANTHER" id="PTHR21355:SF0">
    <property type="entry name" value="G-PROTEIN COUPLED RECEPTOR-ASSOCIATED PROTEIN LMBRD2"/>
    <property type="match status" value="1"/>
</dbReference>
<comment type="caution">
    <text evidence="9">The sequence shown here is derived from an EMBL/GenBank/DDBJ whole genome shotgun (WGS) entry which is preliminary data.</text>
</comment>
<feature type="transmembrane region" description="Helical" evidence="8">
    <location>
        <begin position="376"/>
        <end position="397"/>
    </location>
</feature>
<evidence type="ECO:0000256" key="6">
    <source>
        <dbReference type="SAM" id="Coils"/>
    </source>
</evidence>
<dbReference type="EMBL" id="CAJGYM010000053">
    <property type="protein sequence ID" value="CAD6195256.1"/>
    <property type="molecule type" value="Genomic_DNA"/>
</dbReference>
<evidence type="ECO:0000256" key="8">
    <source>
        <dbReference type="SAM" id="Phobius"/>
    </source>
</evidence>
<protein>
    <submittedName>
        <fullName evidence="9">Uncharacterized protein</fullName>
    </submittedName>
</protein>
<dbReference type="AlphaFoldDB" id="A0A8S1HET7"/>
<name>A0A8S1HET7_9PELO</name>
<feature type="coiled-coil region" evidence="6">
    <location>
        <begin position="224"/>
        <end position="262"/>
    </location>
</feature>
<dbReference type="OrthoDB" id="203099at2759"/>
<evidence type="ECO:0000313" key="10">
    <source>
        <dbReference type="Proteomes" id="UP000835052"/>
    </source>
</evidence>
<feature type="compositionally biased region" description="Polar residues" evidence="7">
    <location>
        <begin position="645"/>
        <end position="661"/>
    </location>
</feature>
<dbReference type="Pfam" id="PF04791">
    <property type="entry name" value="LMBR1"/>
    <property type="match status" value="1"/>
</dbReference>
<feature type="transmembrane region" description="Helical" evidence="8">
    <location>
        <begin position="147"/>
        <end position="166"/>
    </location>
</feature>
<gene>
    <name evidence="9" type="ORF">CAUJ_LOCUS11175</name>
</gene>
<evidence type="ECO:0000256" key="4">
    <source>
        <dbReference type="ARBA" id="ARBA00022989"/>
    </source>
</evidence>
<proteinExistence type="inferred from homology"/>
<accession>A0A8S1HET7</accession>
<feature type="transmembrane region" description="Helical" evidence="8">
    <location>
        <begin position="511"/>
        <end position="533"/>
    </location>
</feature>
<evidence type="ECO:0000313" key="9">
    <source>
        <dbReference type="EMBL" id="CAD6195256.1"/>
    </source>
</evidence>
<keyword evidence="10" id="KW-1185">Reference proteome</keyword>
<evidence type="ECO:0000256" key="7">
    <source>
        <dbReference type="SAM" id="MobiDB-lite"/>
    </source>
</evidence>
<feature type="transmembrane region" description="Helical" evidence="8">
    <location>
        <begin position="41"/>
        <end position="61"/>
    </location>
</feature>
<feature type="region of interest" description="Disordered" evidence="7">
    <location>
        <begin position="579"/>
        <end position="661"/>
    </location>
</feature>
<keyword evidence="5 8" id="KW-0472">Membrane</keyword>
<feature type="transmembrane region" description="Helical" evidence="8">
    <location>
        <begin position="108"/>
        <end position="127"/>
    </location>
</feature>
<evidence type="ECO:0000256" key="1">
    <source>
        <dbReference type="ARBA" id="ARBA00004141"/>
    </source>
</evidence>
<dbReference type="Proteomes" id="UP000835052">
    <property type="component" value="Unassembled WGS sequence"/>
</dbReference>
<reference evidence="9" key="1">
    <citation type="submission" date="2020-10" db="EMBL/GenBank/DDBJ databases">
        <authorList>
            <person name="Kikuchi T."/>
        </authorList>
    </citation>
    <scope>NUCLEOTIDE SEQUENCE</scope>
    <source>
        <strain evidence="9">NKZ352</strain>
    </source>
</reference>
<feature type="transmembrane region" description="Helical" evidence="8">
    <location>
        <begin position="417"/>
        <end position="438"/>
    </location>
</feature>
<evidence type="ECO:0000256" key="2">
    <source>
        <dbReference type="ARBA" id="ARBA00010487"/>
    </source>
</evidence>
<keyword evidence="3 8" id="KW-0812">Transmembrane</keyword>
<organism evidence="9 10">
    <name type="scientific">Caenorhabditis auriculariae</name>
    <dbReference type="NCBI Taxonomy" id="2777116"/>
    <lineage>
        <taxon>Eukaryota</taxon>
        <taxon>Metazoa</taxon>
        <taxon>Ecdysozoa</taxon>
        <taxon>Nematoda</taxon>
        <taxon>Chromadorea</taxon>
        <taxon>Rhabditida</taxon>
        <taxon>Rhabditina</taxon>
        <taxon>Rhabditomorpha</taxon>
        <taxon>Rhabditoidea</taxon>
        <taxon>Rhabditidae</taxon>
        <taxon>Peloderinae</taxon>
        <taxon>Caenorhabditis</taxon>
    </lineage>
</organism>
<dbReference type="InterPro" id="IPR051584">
    <property type="entry name" value="GPCR-associated_LMBR1"/>
</dbReference>
<dbReference type="GO" id="GO:0016020">
    <property type="term" value="C:membrane"/>
    <property type="evidence" value="ECO:0007669"/>
    <property type="project" value="UniProtKB-SubCell"/>
</dbReference>
<comment type="subcellular location">
    <subcellularLocation>
        <location evidence="1">Membrane</location>
        <topology evidence="1">Multi-pass membrane protein</topology>
    </subcellularLocation>
</comment>